<keyword evidence="2" id="KW-0645">Protease</keyword>
<feature type="domain" description="YgjP-like metallopeptidase" evidence="1">
    <location>
        <begin position="24"/>
        <end position="234"/>
    </location>
</feature>
<gene>
    <name evidence="2" type="ORF">GCM10022202_30490</name>
</gene>
<dbReference type="Pfam" id="PF01863">
    <property type="entry name" value="YgjP-like"/>
    <property type="match status" value="1"/>
</dbReference>
<protein>
    <submittedName>
        <fullName evidence="2">SprT family zinc-dependent metalloprotease</fullName>
    </submittedName>
</protein>
<dbReference type="PANTHER" id="PTHR30399">
    <property type="entry name" value="UNCHARACTERIZED PROTEIN YGJP"/>
    <property type="match status" value="1"/>
</dbReference>
<evidence type="ECO:0000259" key="1">
    <source>
        <dbReference type="Pfam" id="PF01863"/>
    </source>
</evidence>
<keyword evidence="2" id="KW-0482">Metalloprotease</keyword>
<keyword evidence="2" id="KW-0378">Hydrolase</keyword>
<accession>A0ABP7BP38</accession>
<keyword evidence="3" id="KW-1185">Reference proteome</keyword>
<sequence length="237" mass="27255">MTTMTAAYGAGTITFTLRRRPRTTLDIAVDDEGNVIVTAPEHAANEEVVRRVARHGRWITAQRQYFEQFRPRTPPRTWLPGETHLYLGRQYRLRVGNPDATHRRVRLIRGFLLVDGVRFGDADKTERLVHAWYRDRATEVFARRLHECLRRFDTAAVAPVSMRIREMSTRWGSMSPGGVLSLAPALVRAPSDAIDYVITHELAHRIEPHHGPAFWRVLAAAMPDYERRKTRLERALA</sequence>
<evidence type="ECO:0000313" key="2">
    <source>
        <dbReference type="EMBL" id="GAA3666254.1"/>
    </source>
</evidence>
<organism evidence="2 3">
    <name type="scientific">Microbacterium marinilacus</name>
    <dbReference type="NCBI Taxonomy" id="415209"/>
    <lineage>
        <taxon>Bacteria</taxon>
        <taxon>Bacillati</taxon>
        <taxon>Actinomycetota</taxon>
        <taxon>Actinomycetes</taxon>
        <taxon>Micrococcales</taxon>
        <taxon>Microbacteriaceae</taxon>
        <taxon>Microbacterium</taxon>
    </lineage>
</organism>
<dbReference type="GO" id="GO:0008237">
    <property type="term" value="F:metallopeptidase activity"/>
    <property type="evidence" value="ECO:0007669"/>
    <property type="project" value="UniProtKB-KW"/>
</dbReference>
<dbReference type="EMBL" id="BAAAYV010000021">
    <property type="protein sequence ID" value="GAA3666254.1"/>
    <property type="molecule type" value="Genomic_DNA"/>
</dbReference>
<dbReference type="InterPro" id="IPR002725">
    <property type="entry name" value="YgjP-like_metallopeptidase"/>
</dbReference>
<dbReference type="InterPro" id="IPR053136">
    <property type="entry name" value="UTP_pyrophosphatase-like"/>
</dbReference>
<dbReference type="CDD" id="cd07344">
    <property type="entry name" value="M48_yhfN_like"/>
    <property type="match status" value="1"/>
</dbReference>
<dbReference type="Proteomes" id="UP001410795">
    <property type="component" value="Unassembled WGS sequence"/>
</dbReference>
<reference evidence="3" key="1">
    <citation type="journal article" date="2019" name="Int. J. Syst. Evol. Microbiol.">
        <title>The Global Catalogue of Microorganisms (GCM) 10K type strain sequencing project: providing services to taxonomists for standard genome sequencing and annotation.</title>
        <authorList>
            <consortium name="The Broad Institute Genomics Platform"/>
            <consortium name="The Broad Institute Genome Sequencing Center for Infectious Disease"/>
            <person name="Wu L."/>
            <person name="Ma J."/>
        </authorList>
    </citation>
    <scope>NUCLEOTIDE SEQUENCE [LARGE SCALE GENOMIC DNA]</scope>
    <source>
        <strain evidence="3">JCM 16546</strain>
    </source>
</reference>
<dbReference type="PANTHER" id="PTHR30399:SF1">
    <property type="entry name" value="UTP PYROPHOSPHATASE"/>
    <property type="match status" value="1"/>
</dbReference>
<comment type="caution">
    <text evidence="2">The sequence shown here is derived from an EMBL/GenBank/DDBJ whole genome shotgun (WGS) entry which is preliminary data.</text>
</comment>
<name>A0ABP7BP38_9MICO</name>
<evidence type="ECO:0000313" key="3">
    <source>
        <dbReference type="Proteomes" id="UP001410795"/>
    </source>
</evidence>
<proteinExistence type="predicted"/>
<dbReference type="Gene3D" id="3.30.2010.10">
    <property type="entry name" value="Metalloproteases ('zincins'), catalytic domain"/>
    <property type="match status" value="1"/>
</dbReference>